<dbReference type="InterPro" id="IPR035093">
    <property type="entry name" value="RelE/ParE_toxin_dom_sf"/>
</dbReference>
<keyword evidence="5" id="KW-0614">Plasmid</keyword>
<sequence length="103" mass="11697">MPRLIWSPPALLDVQRLYRFLANRNKDAAQRAVKAIRAGVKILAAHPEAGRPAESMEPEYREWLIDFGGSGYVALYRYDGETALIVAVRHQRESTHPETLSEH</sequence>
<dbReference type="EMBL" id="CCCS020000048">
    <property type="protein sequence ID" value="CDQ11102.1"/>
    <property type="molecule type" value="Genomic_DNA"/>
</dbReference>
<evidence type="ECO:0000313" key="5">
    <source>
        <dbReference type="EMBL" id="SMH67809.1"/>
    </source>
</evidence>
<dbReference type="AlphaFoldDB" id="A0A060UYY1"/>
<reference evidence="4" key="1">
    <citation type="submission" date="2014-03" db="EMBL/GenBank/DDBJ databases">
        <authorList>
            <person name="Genoscope - CEA"/>
        </authorList>
    </citation>
    <scope>NUCLEOTIDE SEQUENCE [LARGE SCALE GENOMIC DNA]</scope>
    <source>
        <strain evidence="4">CF27</strain>
    </source>
</reference>
<comment type="similarity">
    <text evidence="1">Belongs to the RelE toxin family.</text>
</comment>
<evidence type="ECO:0000256" key="2">
    <source>
        <dbReference type="ARBA" id="ARBA00022649"/>
    </source>
</evidence>
<geneLocation type="plasmid" evidence="6">
    <name>aferrip</name>
</geneLocation>
<organism evidence="4">
    <name type="scientific">Acidithiobacillus ferrivorans</name>
    <dbReference type="NCBI Taxonomy" id="160808"/>
    <lineage>
        <taxon>Bacteria</taxon>
        <taxon>Pseudomonadati</taxon>
        <taxon>Pseudomonadota</taxon>
        <taxon>Acidithiobacillia</taxon>
        <taxon>Acidithiobacillales</taxon>
        <taxon>Acidithiobacillaceae</taxon>
        <taxon>Acidithiobacillus</taxon>
    </lineage>
</organism>
<evidence type="ECO:0000313" key="6">
    <source>
        <dbReference type="Proteomes" id="UP000193925"/>
    </source>
</evidence>
<dbReference type="Gene3D" id="3.30.2310.20">
    <property type="entry name" value="RelE-like"/>
    <property type="match status" value="1"/>
</dbReference>
<reference evidence="5 6" key="3">
    <citation type="submission" date="2017-03" db="EMBL/GenBank/DDBJ databases">
        <authorList>
            <person name="Regsiter A."/>
            <person name="William W."/>
        </authorList>
    </citation>
    <scope>NUCLEOTIDE SEQUENCE [LARGE SCALE GENOMIC DNA]</scope>
    <source>
        <strain evidence="5">PRJEB5721</strain>
        <plasmid evidence="5">AFERRIp</plasmid>
        <plasmid evidence="6">aferrip</plasmid>
    </source>
</reference>
<evidence type="ECO:0000313" key="4">
    <source>
        <dbReference type="EMBL" id="CDQ11684.1"/>
    </source>
</evidence>
<dbReference type="InterPro" id="IPR051803">
    <property type="entry name" value="TA_system_RelE-like_toxin"/>
</dbReference>
<proteinExistence type="inferred from homology"/>
<dbReference type="PANTHER" id="PTHR33755:SF7">
    <property type="entry name" value="TOXIN MODULE OF TOXIN-ANTITOXIN SYSTEM RELE_STBE FAMILY"/>
    <property type="match status" value="1"/>
</dbReference>
<keyword evidence="6" id="KW-1185">Reference proteome</keyword>
<dbReference type="InterPro" id="IPR007712">
    <property type="entry name" value="RelE/ParE_toxin"/>
</dbReference>
<geneLocation type="plasmid" evidence="5">
    <name>AFERRIp</name>
</geneLocation>
<dbReference type="RefSeq" id="WP_035193993.1">
    <property type="nucleotide sequence ID" value="NZ_CCCS020000048.1"/>
</dbReference>
<gene>
    <name evidence="3" type="ORF">AFERRI_520003</name>
    <name evidence="4" type="ORF">AFERRI_580017</name>
    <name evidence="5" type="ORF">AFERRI_P0013</name>
</gene>
<name>A0A060UYY1_9PROT</name>
<dbReference type="EMBL" id="CCCS020000054">
    <property type="protein sequence ID" value="CDQ11684.1"/>
    <property type="molecule type" value="Genomic_DNA"/>
</dbReference>
<evidence type="ECO:0000313" key="3">
    <source>
        <dbReference type="EMBL" id="CDQ11102.1"/>
    </source>
</evidence>
<dbReference type="Pfam" id="PF05016">
    <property type="entry name" value="ParE_toxin"/>
    <property type="match status" value="1"/>
</dbReference>
<protein>
    <submittedName>
        <fullName evidence="5">Complete genome segment 8/17</fullName>
    </submittedName>
</protein>
<accession>A0A060UYY1</accession>
<reference evidence="4" key="2">
    <citation type="submission" date="2014-07" db="EMBL/GenBank/DDBJ databases">
        <title>Initial genome analysis of the psychrotolerant acidophile Acidithiobacillus ferrivorans CF27: insights into iron and sulfur oxidation pathways and into biofilm formation.</title>
        <authorList>
            <person name="Talla E."/>
            <person name="Hedrich S."/>
            <person name="Mangenot S."/>
            <person name="Ji B."/>
            <person name="Johnson D.B."/>
            <person name="Barbe V."/>
            <person name="Bonnefoy V."/>
        </authorList>
    </citation>
    <scope>NUCLEOTIDE SEQUENCE [LARGE SCALE GENOMIC DNA]</scope>
    <source>
        <strain evidence="4">CF27</strain>
    </source>
</reference>
<dbReference type="Proteomes" id="UP000193925">
    <property type="component" value="Plasmid AFERRIp"/>
</dbReference>
<keyword evidence="2" id="KW-1277">Toxin-antitoxin system</keyword>
<dbReference type="PANTHER" id="PTHR33755">
    <property type="entry name" value="TOXIN PARE1-RELATED"/>
    <property type="match status" value="1"/>
</dbReference>
<dbReference type="EMBL" id="LT841306">
    <property type="protein sequence ID" value="SMH67809.1"/>
    <property type="molecule type" value="Genomic_DNA"/>
</dbReference>
<evidence type="ECO:0000256" key="1">
    <source>
        <dbReference type="ARBA" id="ARBA00006226"/>
    </source>
</evidence>